<feature type="transmembrane region" description="Helical" evidence="6">
    <location>
        <begin position="81"/>
        <end position="107"/>
    </location>
</feature>
<evidence type="ECO:0000256" key="5">
    <source>
        <dbReference type="ARBA" id="ARBA00023136"/>
    </source>
</evidence>
<dbReference type="GO" id="GO:0016020">
    <property type="term" value="C:membrane"/>
    <property type="evidence" value="ECO:0007669"/>
    <property type="project" value="UniProtKB-SubCell"/>
</dbReference>
<feature type="domain" description="Major facilitator superfamily associated" evidence="7">
    <location>
        <begin position="2"/>
        <end position="125"/>
    </location>
</feature>
<dbReference type="Proteomes" id="UP001497623">
    <property type="component" value="Unassembled WGS sequence"/>
</dbReference>
<evidence type="ECO:0000256" key="2">
    <source>
        <dbReference type="ARBA" id="ARBA00005241"/>
    </source>
</evidence>
<protein>
    <recommendedName>
        <fullName evidence="7">Major facilitator superfamily associated domain-containing protein</fullName>
    </recommendedName>
</protein>
<feature type="transmembrane region" description="Helical" evidence="6">
    <location>
        <begin position="12"/>
        <end position="33"/>
    </location>
</feature>
<evidence type="ECO:0000256" key="4">
    <source>
        <dbReference type="ARBA" id="ARBA00022989"/>
    </source>
</evidence>
<comment type="similarity">
    <text evidence="2">Belongs to the major facilitator superfamily. MFSD6 family.</text>
</comment>
<evidence type="ECO:0000259" key="7">
    <source>
        <dbReference type="Pfam" id="PF12832"/>
    </source>
</evidence>
<evidence type="ECO:0000256" key="3">
    <source>
        <dbReference type="ARBA" id="ARBA00022692"/>
    </source>
</evidence>
<evidence type="ECO:0000313" key="8">
    <source>
        <dbReference type="EMBL" id="CAL4095224.1"/>
    </source>
</evidence>
<accession>A0AAV2QS74</accession>
<keyword evidence="3 6" id="KW-0812">Transmembrane</keyword>
<dbReference type="Gene3D" id="1.20.1250.20">
    <property type="entry name" value="MFS general substrate transporter like domains"/>
    <property type="match status" value="2"/>
</dbReference>
<feature type="transmembrane region" description="Helical" evidence="6">
    <location>
        <begin position="39"/>
        <end position="60"/>
    </location>
</feature>
<dbReference type="InterPro" id="IPR036259">
    <property type="entry name" value="MFS_trans_sf"/>
</dbReference>
<organism evidence="8 9">
    <name type="scientific">Meganyctiphanes norvegica</name>
    <name type="common">Northern krill</name>
    <name type="synonym">Thysanopoda norvegica</name>
    <dbReference type="NCBI Taxonomy" id="48144"/>
    <lineage>
        <taxon>Eukaryota</taxon>
        <taxon>Metazoa</taxon>
        <taxon>Ecdysozoa</taxon>
        <taxon>Arthropoda</taxon>
        <taxon>Crustacea</taxon>
        <taxon>Multicrustacea</taxon>
        <taxon>Malacostraca</taxon>
        <taxon>Eumalacostraca</taxon>
        <taxon>Eucarida</taxon>
        <taxon>Euphausiacea</taxon>
        <taxon>Euphausiidae</taxon>
        <taxon>Meganyctiphanes</taxon>
    </lineage>
</organism>
<gene>
    <name evidence="8" type="ORF">MNOR_LOCUS15359</name>
</gene>
<dbReference type="PANTHER" id="PTHR16172">
    <property type="entry name" value="MAJOR FACILITATOR SUPERFAMILY DOMAIN-CONTAINING PROTEIN 6-LIKE"/>
    <property type="match status" value="1"/>
</dbReference>
<evidence type="ECO:0000313" key="9">
    <source>
        <dbReference type="Proteomes" id="UP001497623"/>
    </source>
</evidence>
<evidence type="ECO:0000256" key="1">
    <source>
        <dbReference type="ARBA" id="ARBA00004141"/>
    </source>
</evidence>
<keyword evidence="5 6" id="KW-0472">Membrane</keyword>
<sequence length="132" mass="14716">QERGVDYGKQRAWGYIANALAPPLGGFMVDYITPGNFNIVFYVATGLTIIASLLCLRLDLKYKAPAMKLTKDIIQQCKQPEIILLLIVVLFNGVFFGFIETFMYIYLIKMGASNTLLGLTLSANVPIQFITQ</sequence>
<comment type="caution">
    <text evidence="8">The sequence shown here is derived from an EMBL/GenBank/DDBJ whole genome shotgun (WGS) entry which is preliminary data.</text>
</comment>
<proteinExistence type="inferred from homology"/>
<reference evidence="8 9" key="1">
    <citation type="submission" date="2024-05" db="EMBL/GenBank/DDBJ databases">
        <authorList>
            <person name="Wallberg A."/>
        </authorList>
    </citation>
    <scope>NUCLEOTIDE SEQUENCE [LARGE SCALE GENOMIC DNA]</scope>
</reference>
<dbReference type="PANTHER" id="PTHR16172:SF41">
    <property type="entry name" value="MAJOR FACILITATOR SUPERFAMILY DOMAIN-CONTAINING PROTEIN 6-LIKE"/>
    <property type="match status" value="1"/>
</dbReference>
<feature type="non-terminal residue" evidence="8">
    <location>
        <position position="132"/>
    </location>
</feature>
<feature type="non-terminal residue" evidence="8">
    <location>
        <position position="1"/>
    </location>
</feature>
<dbReference type="AlphaFoldDB" id="A0AAV2QS74"/>
<name>A0AAV2QS74_MEGNR</name>
<dbReference type="Pfam" id="PF12832">
    <property type="entry name" value="MFS_1_like"/>
    <property type="match status" value="1"/>
</dbReference>
<keyword evidence="9" id="KW-1185">Reference proteome</keyword>
<comment type="subcellular location">
    <subcellularLocation>
        <location evidence="1">Membrane</location>
        <topology evidence="1">Multi-pass membrane protein</topology>
    </subcellularLocation>
</comment>
<keyword evidence="4 6" id="KW-1133">Transmembrane helix</keyword>
<dbReference type="InterPro" id="IPR051717">
    <property type="entry name" value="MFS_MFSD6"/>
</dbReference>
<dbReference type="SUPFAM" id="SSF103473">
    <property type="entry name" value="MFS general substrate transporter"/>
    <property type="match status" value="1"/>
</dbReference>
<dbReference type="InterPro" id="IPR024989">
    <property type="entry name" value="MFS_assoc_dom"/>
</dbReference>
<dbReference type="EMBL" id="CAXKWB010009572">
    <property type="protein sequence ID" value="CAL4095224.1"/>
    <property type="molecule type" value="Genomic_DNA"/>
</dbReference>
<evidence type="ECO:0000256" key="6">
    <source>
        <dbReference type="SAM" id="Phobius"/>
    </source>
</evidence>